<dbReference type="Pfam" id="PF20656">
    <property type="entry name" value="MS_N"/>
    <property type="match status" value="1"/>
</dbReference>
<accession>A0ABU1SDT6</accession>
<dbReference type="Proteomes" id="UP001259347">
    <property type="component" value="Unassembled WGS sequence"/>
</dbReference>
<dbReference type="EMBL" id="JAVDUM010000010">
    <property type="protein sequence ID" value="MDR6867752.1"/>
    <property type="molecule type" value="Genomic_DNA"/>
</dbReference>
<comment type="caution">
    <text evidence="11">The sequence shown here is derived from an EMBL/GenBank/DDBJ whole genome shotgun (WGS) entry which is preliminary data.</text>
</comment>
<dbReference type="InterPro" id="IPR011076">
    <property type="entry name" value="Malate_synth_sf"/>
</dbReference>
<dbReference type="Pfam" id="PF20659">
    <property type="entry name" value="MS_C"/>
    <property type="match status" value="1"/>
</dbReference>
<dbReference type="InterPro" id="IPR048356">
    <property type="entry name" value="MS_N"/>
</dbReference>
<keyword evidence="3 7" id="KW-0329">Glyoxylate bypass</keyword>
<comment type="catalytic activity">
    <reaction evidence="6 7">
        <text>glyoxylate + acetyl-CoA + H2O = (S)-malate + CoA + H(+)</text>
        <dbReference type="Rhea" id="RHEA:18181"/>
        <dbReference type="ChEBI" id="CHEBI:15377"/>
        <dbReference type="ChEBI" id="CHEBI:15378"/>
        <dbReference type="ChEBI" id="CHEBI:15589"/>
        <dbReference type="ChEBI" id="CHEBI:36655"/>
        <dbReference type="ChEBI" id="CHEBI:57287"/>
        <dbReference type="ChEBI" id="CHEBI:57288"/>
        <dbReference type="EC" id="2.3.3.9"/>
    </reaction>
</comment>
<dbReference type="SUPFAM" id="SSF51645">
    <property type="entry name" value="Malate synthase G"/>
    <property type="match status" value="1"/>
</dbReference>
<evidence type="ECO:0000256" key="3">
    <source>
        <dbReference type="ARBA" id="ARBA00022435"/>
    </source>
</evidence>
<evidence type="ECO:0000313" key="11">
    <source>
        <dbReference type="EMBL" id="MDR6867752.1"/>
    </source>
</evidence>
<evidence type="ECO:0000313" key="12">
    <source>
        <dbReference type="Proteomes" id="UP001259347"/>
    </source>
</evidence>
<dbReference type="EC" id="2.3.3.9" evidence="2 7"/>
<dbReference type="RefSeq" id="WP_310020854.1">
    <property type="nucleotide sequence ID" value="NZ_JAVDUM010000010.1"/>
</dbReference>
<dbReference type="PIRSF" id="PIRSF001363">
    <property type="entry name" value="Malate_synth"/>
    <property type="match status" value="1"/>
</dbReference>
<sequence>MTIEITRPARIDGAEDILSVEALALVEELHHRFDARRIQLLAARRARREEVARTGRLDFLPETAAIRDGEWRVAPAPEALRDRRVEITGPAAPPKMAINALNSQARVWLADLEDAASPTWENVVAGVKNLRDAARGTLSYTSPTGKAYALRTDVQRPVVVARPRGWHLPERHVRIDGEAGSGALVDFGLHFFHTARQLIANGHGPYYYLPKMESHQEARLWNDIFVFAQEALGIPRGTIRATVLIETIPAAFEMEEILYELREHASGLNAGRWDYLFSMIKVFRDQGEAFVLPDRADVAMTAPFMRAYTELLVKTCHRRGAVAMGGMAAFVPNRNDLEVTRAAFEKVRADKSREAADGFDGSWVAHPDLVPVCREVFDGVLGDRPNQLDRQRPEVSVTADQLLDIASAPGRVTEAGLRTNLSVAVVYTAVWLAGDGAVAINNLMEDAATAEISRSQVWQQLRTGVVLADTGNTVTPELVTRILDEEVDRIRAEVEPGAFAAFYEPAARLISDICLDEEYVDFLTLPAYDILTSPRGEAEDAT</sequence>
<evidence type="ECO:0000256" key="4">
    <source>
        <dbReference type="ARBA" id="ARBA00022532"/>
    </source>
</evidence>
<comment type="pathway">
    <text evidence="7">Carbohydrate metabolism; glyoxylate cycle; (S)-malate from isocitrate: step 2/2.</text>
</comment>
<feature type="domain" description="Malate synthase C-terminal" evidence="10">
    <location>
        <begin position="412"/>
        <end position="529"/>
    </location>
</feature>
<proteinExistence type="inferred from homology"/>
<dbReference type="InterPro" id="IPR044856">
    <property type="entry name" value="Malate_synth_C_sf"/>
</dbReference>
<dbReference type="PANTHER" id="PTHR42902">
    <property type="entry name" value="MALATE SYNTHASE"/>
    <property type="match status" value="1"/>
</dbReference>
<evidence type="ECO:0000259" key="10">
    <source>
        <dbReference type="Pfam" id="PF20659"/>
    </source>
</evidence>
<dbReference type="Gene3D" id="1.20.1220.12">
    <property type="entry name" value="Malate synthase, domain III"/>
    <property type="match status" value="1"/>
</dbReference>
<organism evidence="11 12">
    <name type="scientific">Microbacterium resistens</name>
    <dbReference type="NCBI Taxonomy" id="156977"/>
    <lineage>
        <taxon>Bacteria</taxon>
        <taxon>Bacillati</taxon>
        <taxon>Actinomycetota</taxon>
        <taxon>Actinomycetes</taxon>
        <taxon>Micrococcales</taxon>
        <taxon>Microbacteriaceae</taxon>
        <taxon>Microbacterium</taxon>
    </lineage>
</organism>
<dbReference type="InterPro" id="IPR006252">
    <property type="entry name" value="Malate_synthA"/>
</dbReference>
<comment type="similarity">
    <text evidence="1 7">Belongs to the malate synthase family.</text>
</comment>
<dbReference type="InterPro" id="IPR019830">
    <property type="entry name" value="Malate_synthase_CS"/>
</dbReference>
<evidence type="ECO:0000256" key="5">
    <source>
        <dbReference type="ARBA" id="ARBA00022679"/>
    </source>
</evidence>
<keyword evidence="11" id="KW-0012">Acyltransferase</keyword>
<evidence type="ECO:0000256" key="7">
    <source>
        <dbReference type="RuleBase" id="RU000555"/>
    </source>
</evidence>
<dbReference type="CDD" id="cd00727">
    <property type="entry name" value="malate_synt_A"/>
    <property type="match status" value="1"/>
</dbReference>
<gene>
    <name evidence="11" type="ORF">J2Y69_002360</name>
</gene>
<feature type="domain" description="Malate synthase N-terminal" evidence="9">
    <location>
        <begin position="14"/>
        <end position="64"/>
    </location>
</feature>
<dbReference type="NCBIfam" id="TIGR01344">
    <property type="entry name" value="malate_syn_A"/>
    <property type="match status" value="1"/>
</dbReference>
<keyword evidence="12" id="KW-1185">Reference proteome</keyword>
<evidence type="ECO:0000256" key="1">
    <source>
        <dbReference type="ARBA" id="ARBA00006394"/>
    </source>
</evidence>
<reference evidence="11 12" key="1">
    <citation type="submission" date="2023-07" db="EMBL/GenBank/DDBJ databases">
        <title>Sorghum-associated microbial communities from plants grown in Nebraska, USA.</title>
        <authorList>
            <person name="Schachtman D."/>
        </authorList>
    </citation>
    <scope>NUCLEOTIDE SEQUENCE [LARGE SCALE GENOMIC DNA]</scope>
    <source>
        <strain evidence="11 12">2980</strain>
    </source>
</reference>
<dbReference type="InterPro" id="IPR048355">
    <property type="entry name" value="MS_C"/>
</dbReference>
<feature type="domain" description="Malate synthase TIM barrel" evidence="8">
    <location>
        <begin position="159"/>
        <end position="405"/>
    </location>
</feature>
<dbReference type="Gene3D" id="3.20.20.360">
    <property type="entry name" value="Malate synthase, domain 3"/>
    <property type="match status" value="1"/>
</dbReference>
<protein>
    <recommendedName>
        <fullName evidence="2 7">Malate synthase</fullName>
        <ecNumber evidence="2 7">2.3.3.9</ecNumber>
    </recommendedName>
</protein>
<evidence type="ECO:0000256" key="2">
    <source>
        <dbReference type="ARBA" id="ARBA00012636"/>
    </source>
</evidence>
<dbReference type="InterPro" id="IPR001465">
    <property type="entry name" value="Malate_synthase_TIM"/>
</dbReference>
<evidence type="ECO:0000259" key="8">
    <source>
        <dbReference type="Pfam" id="PF01274"/>
    </source>
</evidence>
<dbReference type="InterPro" id="IPR046363">
    <property type="entry name" value="MS_N_TIM-barrel_dom"/>
</dbReference>
<keyword evidence="5 7" id="KW-0808">Transferase</keyword>
<dbReference type="PROSITE" id="PS00510">
    <property type="entry name" value="MALATE_SYNTHASE"/>
    <property type="match status" value="1"/>
</dbReference>
<name>A0ABU1SDT6_9MICO</name>
<dbReference type="Pfam" id="PF01274">
    <property type="entry name" value="MS_TIM-barrel"/>
    <property type="match status" value="1"/>
</dbReference>
<keyword evidence="4 7" id="KW-0816">Tricarboxylic acid cycle</keyword>
<evidence type="ECO:0000259" key="9">
    <source>
        <dbReference type="Pfam" id="PF20656"/>
    </source>
</evidence>
<dbReference type="GO" id="GO:0004474">
    <property type="term" value="F:malate synthase activity"/>
    <property type="evidence" value="ECO:0007669"/>
    <property type="project" value="UniProtKB-EC"/>
</dbReference>
<dbReference type="PANTHER" id="PTHR42902:SF1">
    <property type="entry name" value="MALATE SYNTHASE 1-RELATED"/>
    <property type="match status" value="1"/>
</dbReference>
<evidence type="ECO:0000256" key="6">
    <source>
        <dbReference type="ARBA" id="ARBA00047918"/>
    </source>
</evidence>